<dbReference type="GO" id="GO:0046872">
    <property type="term" value="F:metal ion binding"/>
    <property type="evidence" value="ECO:0007669"/>
    <property type="project" value="UniProtKB-KW"/>
</dbReference>
<keyword evidence="5" id="KW-0408">Iron</keyword>
<accession>A0A158M511</accession>
<dbReference type="InterPro" id="IPR003819">
    <property type="entry name" value="TauD/TfdA-like"/>
</dbReference>
<dbReference type="SUPFAM" id="SSF51197">
    <property type="entry name" value="Clavaminate synthase-like"/>
    <property type="match status" value="1"/>
</dbReference>
<evidence type="ECO:0000313" key="7">
    <source>
        <dbReference type="EMBL" id="KAK90137.1"/>
    </source>
</evidence>
<dbReference type="GO" id="GO:0006790">
    <property type="term" value="P:sulfur compound metabolic process"/>
    <property type="evidence" value="ECO:0007669"/>
    <property type="project" value="TreeGrafter"/>
</dbReference>
<dbReference type="STRING" id="35814.BBB42_09375"/>
<name>A0A158M511_9BORD</name>
<evidence type="ECO:0000259" key="6">
    <source>
        <dbReference type="Pfam" id="PF02668"/>
    </source>
</evidence>
<dbReference type="PANTHER" id="PTHR30468">
    <property type="entry name" value="ALPHA-KETOGLUTARATE-DEPENDENT SULFONATE DIOXYGENASE"/>
    <property type="match status" value="1"/>
</dbReference>
<evidence type="ECO:0000256" key="5">
    <source>
        <dbReference type="ARBA" id="ARBA00023004"/>
    </source>
</evidence>
<keyword evidence="3 7" id="KW-0223">Dioxygenase</keyword>
<dbReference type="Proteomes" id="UP000026682">
    <property type="component" value="Unassembled WGS sequence"/>
</dbReference>
<organism evidence="7 8">
    <name type="scientific">Bordetella holmesii CDC-H585-BH</name>
    <dbReference type="NCBI Taxonomy" id="1331206"/>
    <lineage>
        <taxon>Bacteria</taxon>
        <taxon>Pseudomonadati</taxon>
        <taxon>Pseudomonadota</taxon>
        <taxon>Betaproteobacteria</taxon>
        <taxon>Burkholderiales</taxon>
        <taxon>Alcaligenaceae</taxon>
        <taxon>Bordetella</taxon>
    </lineage>
</organism>
<evidence type="ECO:0000256" key="1">
    <source>
        <dbReference type="ARBA" id="ARBA00005896"/>
    </source>
</evidence>
<dbReference type="GO" id="GO:0005737">
    <property type="term" value="C:cytoplasm"/>
    <property type="evidence" value="ECO:0007669"/>
    <property type="project" value="TreeGrafter"/>
</dbReference>
<dbReference type="InterPro" id="IPR042098">
    <property type="entry name" value="TauD-like_sf"/>
</dbReference>
<gene>
    <name evidence="7" type="ORF">L497_1194</name>
</gene>
<reference evidence="7 8" key="1">
    <citation type="submission" date="2014-03" db="EMBL/GenBank/DDBJ databases">
        <title>Genome sequence of Bordetella holmseii.</title>
        <authorList>
            <person name="Harvill E."/>
            <person name="Goodfield L.L."/>
            <person name="Ivanov Y."/>
            <person name="Meyer J.A."/>
            <person name="Newth C."/>
            <person name="Cassiday P."/>
            <person name="Tondella M.L."/>
            <person name="Liao P."/>
            <person name="Zimmerman J."/>
            <person name="Meert K."/>
            <person name="Wessel D."/>
            <person name="Berger J."/>
            <person name="Dean J.M."/>
            <person name="Holubkov R."/>
            <person name="Burr J."/>
            <person name="Liu T."/>
            <person name="Brinkac L.M."/>
            <person name="Sanka R."/>
            <person name="Kim M."/>
            <person name="Losada L."/>
        </authorList>
    </citation>
    <scope>NUCLEOTIDE SEQUENCE [LARGE SCALE GENOMIC DNA]</scope>
    <source>
        <strain evidence="7 8">CDC-H585-BH</strain>
    </source>
</reference>
<feature type="domain" description="TauD/TfdA-like" evidence="6">
    <location>
        <begin position="5"/>
        <end position="281"/>
    </location>
</feature>
<dbReference type="GO" id="GO:0000908">
    <property type="term" value="F:taurine dioxygenase activity"/>
    <property type="evidence" value="ECO:0007669"/>
    <property type="project" value="TreeGrafter"/>
</dbReference>
<dbReference type="Gene3D" id="3.60.130.10">
    <property type="entry name" value="Clavaminate synthase-like"/>
    <property type="match status" value="1"/>
</dbReference>
<dbReference type="InterPro" id="IPR051323">
    <property type="entry name" value="AtsK-like"/>
</dbReference>
<proteinExistence type="inferred from homology"/>
<evidence type="ECO:0000256" key="4">
    <source>
        <dbReference type="ARBA" id="ARBA00023002"/>
    </source>
</evidence>
<evidence type="ECO:0000256" key="3">
    <source>
        <dbReference type="ARBA" id="ARBA00022964"/>
    </source>
</evidence>
<comment type="caution">
    <text evidence="7">The sequence shown here is derived from an EMBL/GenBank/DDBJ whole genome shotgun (WGS) entry which is preliminary data.</text>
</comment>
<dbReference type="EMBL" id="JFZZ01000081">
    <property type="protein sequence ID" value="KAK90137.1"/>
    <property type="molecule type" value="Genomic_DNA"/>
</dbReference>
<comment type="similarity">
    <text evidence="1">Belongs to the TfdA dioxygenase family.</text>
</comment>
<dbReference type="PANTHER" id="PTHR30468:SF1">
    <property type="entry name" value="ALPHA-KETOGLUTARATE-DEPENDENT SULFONATE DIOXYGENASE"/>
    <property type="match status" value="1"/>
</dbReference>
<dbReference type="Pfam" id="PF02668">
    <property type="entry name" value="TauD"/>
    <property type="match status" value="1"/>
</dbReference>
<evidence type="ECO:0000256" key="2">
    <source>
        <dbReference type="ARBA" id="ARBA00022723"/>
    </source>
</evidence>
<dbReference type="PATRIC" id="fig|1331206.3.peg.2247"/>
<dbReference type="RefSeq" id="WP_005013853.1">
    <property type="nucleotide sequence ID" value="NZ_JFZZ01000081.1"/>
</dbReference>
<sequence>MSVSFRPLSPGFGLAAEGVNLSEPLDAADARAIRQAWLDANGVLVFRNQQLSPEQHVAFSANFGEVYVGGATNNQALAHYYLPGHPAIFRVSNKKIDGKPAGREDAGTYWHSDASWQANPPRGWLLYALEIPSVGGDTMFCDMYRAFESLSAPIRQMLEGLQAEHSLAAAVMRTSYAKEFAGRLDEAAAKRAVHPVVKVHPQSGRKALFVNPGFTSHIIGMGASESAAILEMLFEHAISSENVYRHTWHLHDLVMWDNRCNLHYAVANYKAHGDRYMHRTTVKDPAIA</sequence>
<protein>
    <submittedName>
        <fullName evidence="7">Taurine catabolism dioxygenase, TauD/TfdA family</fullName>
    </submittedName>
</protein>
<dbReference type="AlphaFoldDB" id="A0A158M511"/>
<keyword evidence="4" id="KW-0560">Oxidoreductase</keyword>
<dbReference type="GeneID" id="93119963"/>
<keyword evidence="2" id="KW-0479">Metal-binding</keyword>
<evidence type="ECO:0000313" key="8">
    <source>
        <dbReference type="Proteomes" id="UP000026682"/>
    </source>
</evidence>